<dbReference type="Gene3D" id="3.90.180.10">
    <property type="entry name" value="Medium-chain alcohol dehydrogenases, catalytic domain"/>
    <property type="match status" value="2"/>
</dbReference>
<proteinExistence type="predicted"/>
<feature type="transmembrane region" description="Helical" evidence="4">
    <location>
        <begin position="157"/>
        <end position="175"/>
    </location>
</feature>
<keyword evidence="3" id="KW-0862">Zinc</keyword>
<sequence length="257" mass="27580">MVQDKMNAVVLEGPYRITVTKRSIPEISNPKDAIVRVLAAGICGSELHPYRGEQQTTYGHTMHGHTNRCENSLALGTRQFDGGQAEFALVPNADGTLLHAPEGMSDELLIVMSDIFPTGYYGAIRAVEHIQRDPTGSMKAAACSEAQMFKTQELKDCVFVVIGCGIVGLCAVLSLRHAGVGTVFCVDSVDDRLSQAQAMGGTPLKLGRDDIRAAIFEATQGRGQMQSWRALATQPPSEAPLICYGRVGVGECRISPS</sequence>
<dbReference type="SUPFAM" id="SSF50129">
    <property type="entry name" value="GroES-like"/>
    <property type="match status" value="1"/>
</dbReference>
<gene>
    <name evidence="5" type="ORF">PPNO1_LOCUS5564</name>
</gene>
<name>A0A9P1MAL5_9PEZI</name>
<dbReference type="EMBL" id="CALLCH030000013">
    <property type="protein sequence ID" value="CAI4215890.1"/>
    <property type="molecule type" value="Genomic_DNA"/>
</dbReference>
<keyword evidence="4" id="KW-0812">Transmembrane</keyword>
<dbReference type="SUPFAM" id="SSF51735">
    <property type="entry name" value="NAD(P)-binding Rossmann-fold domains"/>
    <property type="match status" value="1"/>
</dbReference>
<evidence type="ECO:0000256" key="3">
    <source>
        <dbReference type="ARBA" id="ARBA00022833"/>
    </source>
</evidence>
<organism evidence="5 6">
    <name type="scientific">Parascedosporium putredinis</name>
    <dbReference type="NCBI Taxonomy" id="1442378"/>
    <lineage>
        <taxon>Eukaryota</taxon>
        <taxon>Fungi</taxon>
        <taxon>Dikarya</taxon>
        <taxon>Ascomycota</taxon>
        <taxon>Pezizomycotina</taxon>
        <taxon>Sordariomycetes</taxon>
        <taxon>Hypocreomycetidae</taxon>
        <taxon>Microascales</taxon>
        <taxon>Microascaceae</taxon>
        <taxon>Parascedosporium</taxon>
    </lineage>
</organism>
<dbReference type="InterPro" id="IPR036291">
    <property type="entry name" value="NAD(P)-bd_dom_sf"/>
</dbReference>
<evidence type="ECO:0000256" key="4">
    <source>
        <dbReference type="SAM" id="Phobius"/>
    </source>
</evidence>
<keyword evidence="2" id="KW-0479">Metal-binding</keyword>
<dbReference type="Proteomes" id="UP000838763">
    <property type="component" value="Unassembled WGS sequence"/>
</dbReference>
<dbReference type="PANTHER" id="PTHR42813:SF2">
    <property type="entry name" value="DEHYDROGENASE, ZINC-CONTAINING, PUTATIVE (AFU_ORTHOLOGUE AFUA_2G02810)-RELATED"/>
    <property type="match status" value="1"/>
</dbReference>
<dbReference type="InterPro" id="IPR011032">
    <property type="entry name" value="GroES-like_sf"/>
</dbReference>
<comment type="cofactor">
    <cofactor evidence="1">
        <name>Zn(2+)</name>
        <dbReference type="ChEBI" id="CHEBI:29105"/>
    </cofactor>
</comment>
<dbReference type="PANTHER" id="PTHR42813">
    <property type="entry name" value="ZINC-TYPE ALCOHOL DEHYDROGENASE-LIKE"/>
    <property type="match status" value="1"/>
</dbReference>
<reference evidence="5" key="1">
    <citation type="submission" date="2022-11" db="EMBL/GenBank/DDBJ databases">
        <authorList>
            <person name="Scott C."/>
            <person name="Bruce N."/>
        </authorList>
    </citation>
    <scope>NUCLEOTIDE SEQUENCE</scope>
</reference>
<evidence type="ECO:0000256" key="1">
    <source>
        <dbReference type="ARBA" id="ARBA00001947"/>
    </source>
</evidence>
<keyword evidence="4" id="KW-1133">Transmembrane helix</keyword>
<evidence type="ECO:0000256" key="2">
    <source>
        <dbReference type="ARBA" id="ARBA00022723"/>
    </source>
</evidence>
<evidence type="ECO:0000313" key="6">
    <source>
        <dbReference type="Proteomes" id="UP000838763"/>
    </source>
</evidence>
<evidence type="ECO:0000313" key="5">
    <source>
        <dbReference type="EMBL" id="CAI4215890.1"/>
    </source>
</evidence>
<keyword evidence="6" id="KW-1185">Reference proteome</keyword>
<protein>
    <submittedName>
        <fullName evidence="5">Uncharacterized protein</fullName>
    </submittedName>
</protein>
<comment type="caution">
    <text evidence="5">The sequence shown here is derived from an EMBL/GenBank/DDBJ whole genome shotgun (WGS) entry which is preliminary data.</text>
</comment>
<dbReference type="AlphaFoldDB" id="A0A9P1MAL5"/>
<dbReference type="Gene3D" id="3.40.50.720">
    <property type="entry name" value="NAD(P)-binding Rossmann-like Domain"/>
    <property type="match status" value="1"/>
</dbReference>
<accession>A0A9P1MAL5</accession>
<dbReference type="OrthoDB" id="442947at2759"/>
<dbReference type="GO" id="GO:0046872">
    <property type="term" value="F:metal ion binding"/>
    <property type="evidence" value="ECO:0007669"/>
    <property type="project" value="UniProtKB-KW"/>
</dbReference>
<keyword evidence="4" id="KW-0472">Membrane</keyword>